<dbReference type="InterPro" id="IPR023596">
    <property type="entry name" value="Peptidase_PrsW_arch/bac"/>
</dbReference>
<evidence type="ECO:0000256" key="8">
    <source>
        <dbReference type="ARBA" id="ARBA00022989"/>
    </source>
</evidence>
<comment type="caution">
    <text evidence="13">The sequence shown here is derived from an EMBL/GenBank/DDBJ whole genome shotgun (WGS) entry which is preliminary data.</text>
</comment>
<keyword evidence="5 11" id="KW-0645">Protease</keyword>
<dbReference type="EC" id="3.4.-.-" evidence="11"/>
<proteinExistence type="inferred from homology"/>
<evidence type="ECO:0000256" key="2">
    <source>
        <dbReference type="ARBA" id="ARBA00009165"/>
    </source>
</evidence>
<accession>A0ABX0IWE4</accession>
<evidence type="ECO:0000256" key="10">
    <source>
        <dbReference type="ARBA" id="ARBA00030345"/>
    </source>
</evidence>
<feature type="transmembrane region" description="Helical" evidence="12">
    <location>
        <begin position="6"/>
        <end position="25"/>
    </location>
</feature>
<evidence type="ECO:0000256" key="1">
    <source>
        <dbReference type="ARBA" id="ARBA00004651"/>
    </source>
</evidence>
<evidence type="ECO:0000256" key="12">
    <source>
        <dbReference type="SAM" id="Phobius"/>
    </source>
</evidence>
<feature type="transmembrane region" description="Helical" evidence="12">
    <location>
        <begin position="101"/>
        <end position="120"/>
    </location>
</feature>
<dbReference type="PIRSF" id="PIRSF016933">
    <property type="entry name" value="PrsW"/>
    <property type="match status" value="1"/>
</dbReference>
<gene>
    <name evidence="13" type="ORF">G9U52_00130</name>
</gene>
<feature type="transmembrane region" description="Helical" evidence="12">
    <location>
        <begin position="189"/>
        <end position="207"/>
    </location>
</feature>
<keyword evidence="14" id="KW-1185">Reference proteome</keyword>
<organism evidence="13 14">
    <name type="scientific">Paenibacillus agricola</name>
    <dbReference type="NCBI Taxonomy" id="2716264"/>
    <lineage>
        <taxon>Bacteria</taxon>
        <taxon>Bacillati</taxon>
        <taxon>Bacillota</taxon>
        <taxon>Bacilli</taxon>
        <taxon>Bacillales</taxon>
        <taxon>Paenibacillaceae</taxon>
        <taxon>Paenibacillus</taxon>
    </lineage>
</organism>
<evidence type="ECO:0000313" key="14">
    <source>
        <dbReference type="Proteomes" id="UP001165962"/>
    </source>
</evidence>
<keyword evidence="8 12" id="KW-1133">Transmembrane helix</keyword>
<keyword evidence="6 12" id="KW-0812">Transmembrane</keyword>
<comment type="function">
    <text evidence="11">Involved in the degradation of specific anti-sigma factors.</text>
</comment>
<evidence type="ECO:0000256" key="3">
    <source>
        <dbReference type="ARBA" id="ARBA00018997"/>
    </source>
</evidence>
<dbReference type="PANTHER" id="PTHR36844">
    <property type="entry name" value="PROTEASE PRSW"/>
    <property type="match status" value="1"/>
</dbReference>
<dbReference type="RefSeq" id="WP_166144380.1">
    <property type="nucleotide sequence ID" value="NZ_JAAOIW010000001.1"/>
</dbReference>
<evidence type="ECO:0000313" key="13">
    <source>
        <dbReference type="EMBL" id="NHN28229.1"/>
    </source>
</evidence>
<keyword evidence="13" id="KW-0482">Metalloprotease</keyword>
<evidence type="ECO:0000256" key="6">
    <source>
        <dbReference type="ARBA" id="ARBA00022692"/>
    </source>
</evidence>
<dbReference type="InterPro" id="IPR026898">
    <property type="entry name" value="PrsW"/>
</dbReference>
<dbReference type="Pfam" id="PF13367">
    <property type="entry name" value="PrsW-protease"/>
    <property type="match status" value="1"/>
</dbReference>
<dbReference type="Proteomes" id="UP001165962">
    <property type="component" value="Unassembled WGS sequence"/>
</dbReference>
<feature type="transmembrane region" description="Helical" evidence="12">
    <location>
        <begin position="37"/>
        <end position="58"/>
    </location>
</feature>
<evidence type="ECO:0000256" key="7">
    <source>
        <dbReference type="ARBA" id="ARBA00022801"/>
    </source>
</evidence>
<evidence type="ECO:0000256" key="9">
    <source>
        <dbReference type="ARBA" id="ARBA00023136"/>
    </source>
</evidence>
<dbReference type="PANTHER" id="PTHR36844:SF1">
    <property type="entry name" value="PROTEASE PRSW"/>
    <property type="match status" value="1"/>
</dbReference>
<comment type="subcellular location">
    <subcellularLocation>
        <location evidence="1">Cell membrane</location>
        <topology evidence="1">Multi-pass membrane protein</topology>
    </subcellularLocation>
</comment>
<evidence type="ECO:0000256" key="11">
    <source>
        <dbReference type="PIRNR" id="PIRNR016933"/>
    </source>
</evidence>
<sequence length="218" mass="24653">MYIEVIAKIIGAAAPGISLLAYFYLKGQHQTEPLSRLIKIFIAGGLVVFPLLVIQRVLAPLGDGFWLESVLYSGLLEEFVKWSLMYGLICHHVEFKQLFDGIVYAVAVSAGFATVENLFYVFLMNGNTVSIIWTRALLPVSAHVLFGVTMGYYLAKLKTNPRPHFLLLSLFLPALFHGAYNSINSMLTPAGDIWLIAFMVFLWWFNIRKMKVRIRTMI</sequence>
<comment type="similarity">
    <text evidence="2 11">Belongs to the protease PrsW family.</text>
</comment>
<keyword evidence="9 11" id="KW-0472">Membrane</keyword>
<reference evidence="13" key="1">
    <citation type="submission" date="2020-03" db="EMBL/GenBank/DDBJ databases">
        <title>Draft sequencing of Paenibacilllus sp. S3N08.</title>
        <authorList>
            <person name="Kim D.-U."/>
        </authorList>
    </citation>
    <scope>NUCLEOTIDE SEQUENCE</scope>
    <source>
        <strain evidence="13">S3N08</strain>
    </source>
</reference>
<keyword evidence="7 11" id="KW-0378">Hydrolase</keyword>
<evidence type="ECO:0000256" key="5">
    <source>
        <dbReference type="ARBA" id="ARBA00022670"/>
    </source>
</evidence>
<dbReference type="EMBL" id="JAAOIW010000001">
    <property type="protein sequence ID" value="NHN28229.1"/>
    <property type="molecule type" value="Genomic_DNA"/>
</dbReference>
<feature type="transmembrane region" description="Helical" evidence="12">
    <location>
        <begin position="132"/>
        <end position="153"/>
    </location>
</feature>
<protein>
    <recommendedName>
        <fullName evidence="3 11">Protease PrsW</fullName>
        <ecNumber evidence="11">3.4.-.-</ecNumber>
    </recommendedName>
    <alternativeName>
        <fullName evidence="10 11">Protease responsible for activating sigma-W</fullName>
    </alternativeName>
</protein>
<keyword evidence="4 11" id="KW-1003">Cell membrane</keyword>
<evidence type="ECO:0000256" key="4">
    <source>
        <dbReference type="ARBA" id="ARBA00022475"/>
    </source>
</evidence>
<name>A0ABX0IWE4_9BACL</name>
<dbReference type="GO" id="GO:0008237">
    <property type="term" value="F:metallopeptidase activity"/>
    <property type="evidence" value="ECO:0007669"/>
    <property type="project" value="UniProtKB-KW"/>
</dbReference>